<evidence type="ECO:0000256" key="2">
    <source>
        <dbReference type="ARBA" id="ARBA00007069"/>
    </source>
</evidence>
<dbReference type="Gene3D" id="1.10.3720.10">
    <property type="entry name" value="MetI-like"/>
    <property type="match status" value="1"/>
</dbReference>
<dbReference type="GO" id="GO:0055085">
    <property type="term" value="P:transmembrane transport"/>
    <property type="evidence" value="ECO:0007669"/>
    <property type="project" value="InterPro"/>
</dbReference>
<feature type="transmembrane region" description="Helical" evidence="8">
    <location>
        <begin position="78"/>
        <end position="99"/>
    </location>
</feature>
<evidence type="ECO:0000313" key="10">
    <source>
        <dbReference type="EMBL" id="SEN97638.1"/>
    </source>
</evidence>
<dbReference type="GO" id="GO:0005886">
    <property type="term" value="C:plasma membrane"/>
    <property type="evidence" value="ECO:0007669"/>
    <property type="project" value="UniProtKB-SubCell"/>
</dbReference>
<feature type="transmembrane region" description="Helical" evidence="8">
    <location>
        <begin position="205"/>
        <end position="227"/>
    </location>
</feature>
<evidence type="ECO:0000256" key="6">
    <source>
        <dbReference type="ARBA" id="ARBA00022989"/>
    </source>
</evidence>
<gene>
    <name evidence="10" type="ORF">SAMN05216227_103622</name>
</gene>
<dbReference type="PANTHER" id="PTHR42929">
    <property type="entry name" value="INNER MEMBRANE ABC TRANSPORTER PERMEASE PROTEIN YDCU-RELATED-RELATED"/>
    <property type="match status" value="1"/>
</dbReference>
<evidence type="ECO:0000256" key="3">
    <source>
        <dbReference type="ARBA" id="ARBA00022448"/>
    </source>
</evidence>
<evidence type="ECO:0000256" key="5">
    <source>
        <dbReference type="ARBA" id="ARBA00022692"/>
    </source>
</evidence>
<feature type="transmembrane region" description="Helical" evidence="8">
    <location>
        <begin position="111"/>
        <end position="136"/>
    </location>
</feature>
<keyword evidence="7 8" id="KW-0472">Membrane</keyword>
<dbReference type="PROSITE" id="PS50928">
    <property type="entry name" value="ABC_TM1"/>
    <property type="match status" value="1"/>
</dbReference>
<keyword evidence="4" id="KW-1003">Cell membrane</keyword>
<dbReference type="SUPFAM" id="SSF161098">
    <property type="entry name" value="MetI-like"/>
    <property type="match status" value="1"/>
</dbReference>
<sequence>MGQSRWAKLRQTEGANGLLMISPPAVYAILLLAAPLGTIILYSFLTDGYLEIIRTFTFANYIEAWTNDLYRSVMVRSLGVAMTVTAVTVFLAFPIAYFVSFHVAPSKKSLWLFLITIPFWTSYLIRVFLWKVILGYNGVVNSGLIGIGVIDQPLDFILYNVNSVVITLAHAYAPFAILPIFVALEKIDRSLLEAGQDLGESKFMTFLRVTLPLAMPGVIASVLIVFIPTIGDYVTPQLVGGPEGRMVANLIQLQYLKLDNYPMGSAIAVSAMVIVTIVSLIFVGLNRRYLRGGKR</sequence>
<feature type="transmembrane region" description="Helical" evidence="8">
    <location>
        <begin position="263"/>
        <end position="285"/>
    </location>
</feature>
<feature type="transmembrane region" description="Helical" evidence="8">
    <location>
        <begin position="25"/>
        <end position="45"/>
    </location>
</feature>
<evidence type="ECO:0000313" key="11">
    <source>
        <dbReference type="Proteomes" id="UP000183002"/>
    </source>
</evidence>
<dbReference type="InterPro" id="IPR000515">
    <property type="entry name" value="MetI-like"/>
</dbReference>
<dbReference type="InterPro" id="IPR035906">
    <property type="entry name" value="MetI-like_sf"/>
</dbReference>
<dbReference type="PANTHER" id="PTHR42929:SF1">
    <property type="entry name" value="INNER MEMBRANE ABC TRANSPORTER PERMEASE PROTEIN YDCU-RELATED"/>
    <property type="match status" value="1"/>
</dbReference>
<keyword evidence="3 8" id="KW-0813">Transport</keyword>
<evidence type="ECO:0000259" key="9">
    <source>
        <dbReference type="PROSITE" id="PS50928"/>
    </source>
</evidence>
<feature type="domain" description="ABC transmembrane type-1" evidence="9">
    <location>
        <begin position="74"/>
        <end position="282"/>
    </location>
</feature>
<keyword evidence="11" id="KW-1185">Reference proteome</keyword>
<evidence type="ECO:0000256" key="8">
    <source>
        <dbReference type="RuleBase" id="RU363032"/>
    </source>
</evidence>
<proteinExistence type="inferred from homology"/>
<evidence type="ECO:0000256" key="7">
    <source>
        <dbReference type="ARBA" id="ARBA00023136"/>
    </source>
</evidence>
<accession>A0A1H8KYZ6</accession>
<name>A0A1H8KYZ6_9RHOB</name>
<evidence type="ECO:0000256" key="4">
    <source>
        <dbReference type="ARBA" id="ARBA00022475"/>
    </source>
</evidence>
<dbReference type="AlphaFoldDB" id="A0A1H8KYZ6"/>
<dbReference type="Pfam" id="PF00528">
    <property type="entry name" value="BPD_transp_1"/>
    <property type="match status" value="1"/>
</dbReference>
<protein>
    <submittedName>
        <fullName evidence="10">Spermidine/putrescine transport system permease protein</fullName>
    </submittedName>
</protein>
<dbReference type="STRING" id="1077947.SAMN05216227_103622"/>
<feature type="transmembrane region" description="Helical" evidence="8">
    <location>
        <begin position="156"/>
        <end position="184"/>
    </location>
</feature>
<dbReference type="Proteomes" id="UP000183002">
    <property type="component" value="Unassembled WGS sequence"/>
</dbReference>
<reference evidence="10 11" key="1">
    <citation type="submission" date="2016-10" db="EMBL/GenBank/DDBJ databases">
        <authorList>
            <person name="de Groot N.N."/>
        </authorList>
    </citation>
    <scope>NUCLEOTIDE SEQUENCE [LARGE SCALE GENOMIC DNA]</scope>
    <source>
        <strain evidence="10 11">CGMCC 1.10836</strain>
    </source>
</reference>
<evidence type="ECO:0000256" key="1">
    <source>
        <dbReference type="ARBA" id="ARBA00004651"/>
    </source>
</evidence>
<dbReference type="EMBL" id="FOCO01000036">
    <property type="protein sequence ID" value="SEN97638.1"/>
    <property type="molecule type" value="Genomic_DNA"/>
</dbReference>
<comment type="similarity">
    <text evidence="2">Belongs to the binding-protein-dependent transport system permease family. CysTW subfamily.</text>
</comment>
<dbReference type="CDD" id="cd06261">
    <property type="entry name" value="TM_PBP2"/>
    <property type="match status" value="1"/>
</dbReference>
<organism evidence="10 11">
    <name type="scientific">Pseudorhodobacter antarcticus</name>
    <dbReference type="NCBI Taxonomy" id="1077947"/>
    <lineage>
        <taxon>Bacteria</taxon>
        <taxon>Pseudomonadati</taxon>
        <taxon>Pseudomonadota</taxon>
        <taxon>Alphaproteobacteria</taxon>
        <taxon>Rhodobacterales</taxon>
        <taxon>Paracoccaceae</taxon>
        <taxon>Pseudorhodobacter</taxon>
    </lineage>
</organism>
<keyword evidence="5 8" id="KW-0812">Transmembrane</keyword>
<keyword evidence="6 8" id="KW-1133">Transmembrane helix</keyword>
<comment type="subcellular location">
    <subcellularLocation>
        <location evidence="1 8">Cell membrane</location>
        <topology evidence="1 8">Multi-pass membrane protein</topology>
    </subcellularLocation>
</comment>